<gene>
    <name evidence="7" type="ORF">PV09_05747</name>
</gene>
<feature type="compositionally biased region" description="Low complexity" evidence="6">
    <location>
        <begin position="45"/>
        <end position="67"/>
    </location>
</feature>
<evidence type="ECO:0000256" key="2">
    <source>
        <dbReference type="ARBA" id="ARBA00022980"/>
    </source>
</evidence>
<evidence type="ECO:0000256" key="6">
    <source>
        <dbReference type="SAM" id="MobiDB-lite"/>
    </source>
</evidence>
<comment type="similarity">
    <text evidence="1 5">Belongs to the bacterial ribosomal protein bS18 family.</text>
</comment>
<evidence type="ECO:0000313" key="7">
    <source>
        <dbReference type="EMBL" id="KIW03102.1"/>
    </source>
</evidence>
<dbReference type="EMBL" id="KN847546">
    <property type="protein sequence ID" value="KIW03102.1"/>
    <property type="molecule type" value="Genomic_DNA"/>
</dbReference>
<evidence type="ECO:0000256" key="3">
    <source>
        <dbReference type="ARBA" id="ARBA00023274"/>
    </source>
</evidence>
<dbReference type="InParanoid" id="A0A0D1YR95"/>
<dbReference type="GO" id="GO:0032543">
    <property type="term" value="P:mitochondrial translation"/>
    <property type="evidence" value="ECO:0007669"/>
    <property type="project" value="TreeGrafter"/>
</dbReference>
<reference evidence="7 8" key="1">
    <citation type="submission" date="2015-01" db="EMBL/GenBank/DDBJ databases">
        <title>The Genome Sequence of Ochroconis gallopava CBS43764.</title>
        <authorList>
            <consortium name="The Broad Institute Genomics Platform"/>
            <person name="Cuomo C."/>
            <person name="de Hoog S."/>
            <person name="Gorbushina A."/>
            <person name="Stielow B."/>
            <person name="Teixiera M."/>
            <person name="Abouelleil A."/>
            <person name="Chapman S.B."/>
            <person name="Priest M."/>
            <person name="Young S.K."/>
            <person name="Wortman J."/>
            <person name="Nusbaum C."/>
            <person name="Birren B."/>
        </authorList>
    </citation>
    <scope>NUCLEOTIDE SEQUENCE [LARGE SCALE GENOMIC DNA]</scope>
    <source>
        <strain evidence="7 8">CBS 43764</strain>
    </source>
</reference>
<accession>A0A0D1YR95</accession>
<dbReference type="PANTHER" id="PTHR13479:SF40">
    <property type="entry name" value="SMALL RIBOSOMAL SUBUNIT PROTEIN BS18M"/>
    <property type="match status" value="1"/>
</dbReference>
<proteinExistence type="inferred from homology"/>
<dbReference type="SUPFAM" id="SSF46911">
    <property type="entry name" value="Ribosomal protein S18"/>
    <property type="match status" value="1"/>
</dbReference>
<protein>
    <recommendedName>
        <fullName evidence="4">Small ribosomal subunit protein bS18m</fullName>
    </recommendedName>
</protein>
<keyword evidence="2 5" id="KW-0689">Ribosomal protein</keyword>
<dbReference type="GO" id="GO:0003735">
    <property type="term" value="F:structural constituent of ribosome"/>
    <property type="evidence" value="ECO:0007669"/>
    <property type="project" value="InterPro"/>
</dbReference>
<dbReference type="VEuPathDB" id="FungiDB:PV09_05747"/>
<keyword evidence="3 5" id="KW-0687">Ribonucleoprotein</keyword>
<evidence type="ECO:0000256" key="1">
    <source>
        <dbReference type="ARBA" id="ARBA00005589"/>
    </source>
</evidence>
<dbReference type="NCBIfam" id="TIGR00165">
    <property type="entry name" value="S18"/>
    <property type="match status" value="1"/>
</dbReference>
<dbReference type="Gene3D" id="4.10.640.10">
    <property type="entry name" value="Ribosomal protein S18"/>
    <property type="match status" value="1"/>
</dbReference>
<dbReference type="GO" id="GO:0070181">
    <property type="term" value="F:small ribosomal subunit rRNA binding"/>
    <property type="evidence" value="ECO:0007669"/>
    <property type="project" value="TreeGrafter"/>
</dbReference>
<evidence type="ECO:0000256" key="5">
    <source>
        <dbReference type="RuleBase" id="RU003910"/>
    </source>
</evidence>
<dbReference type="AlphaFoldDB" id="A0A0D1YR95"/>
<dbReference type="Proteomes" id="UP000053259">
    <property type="component" value="Unassembled WGS sequence"/>
</dbReference>
<organism evidence="7 8">
    <name type="scientific">Verruconis gallopava</name>
    <dbReference type="NCBI Taxonomy" id="253628"/>
    <lineage>
        <taxon>Eukaryota</taxon>
        <taxon>Fungi</taxon>
        <taxon>Dikarya</taxon>
        <taxon>Ascomycota</taxon>
        <taxon>Pezizomycotina</taxon>
        <taxon>Dothideomycetes</taxon>
        <taxon>Pleosporomycetidae</taxon>
        <taxon>Venturiales</taxon>
        <taxon>Sympoventuriaceae</taxon>
        <taxon>Verruconis</taxon>
    </lineage>
</organism>
<dbReference type="STRING" id="253628.A0A0D1YR95"/>
<dbReference type="GO" id="GO:0005763">
    <property type="term" value="C:mitochondrial small ribosomal subunit"/>
    <property type="evidence" value="ECO:0007669"/>
    <property type="project" value="TreeGrafter"/>
</dbReference>
<dbReference type="RefSeq" id="XP_016212971.1">
    <property type="nucleotide sequence ID" value="XM_016359292.1"/>
</dbReference>
<dbReference type="OrthoDB" id="21463at2759"/>
<dbReference type="InterPro" id="IPR001648">
    <property type="entry name" value="Ribosomal_bS18"/>
</dbReference>
<dbReference type="InterPro" id="IPR036870">
    <property type="entry name" value="Ribosomal_bS18_sf"/>
</dbReference>
<dbReference type="GeneID" id="27313720"/>
<name>A0A0D1YR95_9PEZI</name>
<evidence type="ECO:0000256" key="4">
    <source>
        <dbReference type="ARBA" id="ARBA00035264"/>
    </source>
</evidence>
<dbReference type="Pfam" id="PF01084">
    <property type="entry name" value="Ribosomal_S18"/>
    <property type="match status" value="1"/>
</dbReference>
<dbReference type="HOGENOM" id="CLU_082177_0_0_1"/>
<sequence length="232" mass="25641">MKQLHRAMPSASNICNQCRRAFSSSPPKRMDMLKTLAQRMTSRPSTTATTANTTASNTVSASSGTSSGNVAAIRSAIQASQQRLAEQNERAAKDATEGLSAILAGMAKKDLEDALESQTARRWMRGDVYSLHDLGPREANKWSVLKKRPERDIFEMIGTDPLKHYKNMALLSQFVTETGRIKHSNVTGLKVKNQRRLSKAIRRAVGLGLMPSVHKHPEIIARQLGIDQHPTR</sequence>
<dbReference type="PANTHER" id="PTHR13479">
    <property type="entry name" value="30S RIBOSOMAL PROTEIN S18"/>
    <property type="match status" value="1"/>
</dbReference>
<keyword evidence="8" id="KW-1185">Reference proteome</keyword>
<dbReference type="PRINTS" id="PR00974">
    <property type="entry name" value="RIBOSOMALS18"/>
</dbReference>
<evidence type="ECO:0000313" key="8">
    <source>
        <dbReference type="Proteomes" id="UP000053259"/>
    </source>
</evidence>
<feature type="region of interest" description="Disordered" evidence="6">
    <location>
        <begin position="38"/>
        <end position="67"/>
    </location>
</feature>